<evidence type="ECO:0000313" key="1">
    <source>
        <dbReference type="EMBL" id="OYQ35878.1"/>
    </source>
</evidence>
<keyword evidence="2" id="KW-1185">Reference proteome</keyword>
<comment type="caution">
    <text evidence="1">The sequence shown here is derived from an EMBL/GenBank/DDBJ whole genome shotgun (WGS) entry which is preliminary data.</text>
</comment>
<dbReference type="AlphaFoldDB" id="A0A255Z322"/>
<proteinExistence type="predicted"/>
<accession>A0A255Z322</accession>
<organism evidence="1 2">
    <name type="scientific">Niveispirillum lacus</name>
    <dbReference type="NCBI Taxonomy" id="1981099"/>
    <lineage>
        <taxon>Bacteria</taxon>
        <taxon>Pseudomonadati</taxon>
        <taxon>Pseudomonadota</taxon>
        <taxon>Alphaproteobacteria</taxon>
        <taxon>Rhodospirillales</taxon>
        <taxon>Azospirillaceae</taxon>
        <taxon>Niveispirillum</taxon>
    </lineage>
</organism>
<protein>
    <recommendedName>
        <fullName evidence="3">AsmA domain-containing protein</fullName>
    </recommendedName>
</protein>
<dbReference type="EMBL" id="NOXU01000024">
    <property type="protein sequence ID" value="OYQ35878.1"/>
    <property type="molecule type" value="Genomic_DNA"/>
</dbReference>
<sequence>MALTLAAPAGASPEQAAALKDMLSRRLAESAISRDRLHVERVPDVAVTAKAGIYHLRIPMLRLAANDGWMVEAPLVEGDATPRPDGSWQLKLRVPQGLTLYGGNGFRLGDIALGRQALNLAISGDGRSLLSADLDIGNVSFKPALGAGTGSLSALRLVLTPKAMKDGVWSGRVSLTLDALTLKDPMGIDRLAMQRLRLEGGADGLDMRRMGNLLASGDRTHLDRIARTADLSADIAGFRQVRDDGTRSALEMGKGKLTLSGLSSAKAALSLDWTHEGLNHTGNRLSPDLLPVRASINLTGTSLPKALLTGAKPADGWTPSLAAAGSAIKLSKLTLWNPNVTILGQGDFRFSPGNTSGVAGNAALSLRGVDKIITGINQSMGAKGAALSIGLYALQGLGRLESGPMGTTHQYTLAITPQGQVTLNGTDATSLFRGLVAVN</sequence>
<gene>
    <name evidence="1" type="ORF">CHU95_06320</name>
</gene>
<evidence type="ECO:0000313" key="2">
    <source>
        <dbReference type="Proteomes" id="UP000216998"/>
    </source>
</evidence>
<dbReference type="Proteomes" id="UP000216998">
    <property type="component" value="Unassembled WGS sequence"/>
</dbReference>
<evidence type="ECO:0008006" key="3">
    <source>
        <dbReference type="Google" id="ProtNLM"/>
    </source>
</evidence>
<reference evidence="1 2" key="1">
    <citation type="submission" date="2017-07" db="EMBL/GenBank/DDBJ databases">
        <title>Niveispirillum cyanobacteriorum sp. nov., isolated from cyanobacterial aggregates in a eutrophic lake.</title>
        <authorList>
            <person name="Cai H."/>
        </authorList>
    </citation>
    <scope>NUCLEOTIDE SEQUENCE [LARGE SCALE GENOMIC DNA]</scope>
    <source>
        <strain evidence="2">TH1-14</strain>
    </source>
</reference>
<name>A0A255Z322_9PROT</name>